<evidence type="ECO:0000313" key="1">
    <source>
        <dbReference type="EMBL" id="RZC34339.1"/>
    </source>
</evidence>
<accession>A0A482VPK4</accession>
<organism evidence="1 2">
    <name type="scientific">Asbolus verrucosus</name>
    <name type="common">Desert ironclad beetle</name>
    <dbReference type="NCBI Taxonomy" id="1661398"/>
    <lineage>
        <taxon>Eukaryota</taxon>
        <taxon>Metazoa</taxon>
        <taxon>Ecdysozoa</taxon>
        <taxon>Arthropoda</taxon>
        <taxon>Hexapoda</taxon>
        <taxon>Insecta</taxon>
        <taxon>Pterygota</taxon>
        <taxon>Neoptera</taxon>
        <taxon>Endopterygota</taxon>
        <taxon>Coleoptera</taxon>
        <taxon>Polyphaga</taxon>
        <taxon>Cucujiformia</taxon>
        <taxon>Tenebrionidae</taxon>
        <taxon>Pimeliinae</taxon>
        <taxon>Asbolus</taxon>
    </lineage>
</organism>
<dbReference type="AlphaFoldDB" id="A0A482VPK4"/>
<name>A0A482VPK4_ASBVE</name>
<dbReference type="InterPro" id="IPR036397">
    <property type="entry name" value="RNaseH_sf"/>
</dbReference>
<dbReference type="PANTHER" id="PTHR47326">
    <property type="entry name" value="TRANSPOSABLE ELEMENT TC3 TRANSPOSASE-LIKE PROTEIN"/>
    <property type="match status" value="1"/>
</dbReference>
<feature type="non-terminal residue" evidence="1">
    <location>
        <position position="233"/>
    </location>
</feature>
<keyword evidence="2" id="KW-1185">Reference proteome</keyword>
<evidence type="ECO:0000313" key="2">
    <source>
        <dbReference type="Proteomes" id="UP000292052"/>
    </source>
</evidence>
<protein>
    <recommendedName>
        <fullName evidence="3">DUF4817 domain-containing protein</fullName>
    </recommendedName>
</protein>
<sequence>MAFTDHHKRCMLEMYFRNSEKIDGQWIYSTRNAFEDFRETFPDVIVTFEQFSKKVRRLVDLHRETESVGRKKGSGRPKVRNVENVEAVRQVVEQHPNTSIRHLQQVNLSYTTCQRILKQDLNLHPYRVQLFHELLPNDRPRRQQFCQWFMENLDNNDVVLEKTFFSDEAWFHLSGYVNSQNMRMWSSENPYYYVEEPLRQQKIGVWTAIRYRLEILTPFIETLLDDELTQGYF</sequence>
<comment type="caution">
    <text evidence="1">The sequence shown here is derived from an EMBL/GenBank/DDBJ whole genome shotgun (WGS) entry which is preliminary data.</text>
</comment>
<proteinExistence type="predicted"/>
<dbReference type="OrthoDB" id="8195099at2759"/>
<dbReference type="STRING" id="1661398.A0A482VPK4"/>
<gene>
    <name evidence="1" type="ORF">BDFB_014173</name>
</gene>
<dbReference type="Gene3D" id="3.30.420.10">
    <property type="entry name" value="Ribonuclease H-like superfamily/Ribonuclease H"/>
    <property type="match status" value="1"/>
</dbReference>
<dbReference type="GO" id="GO:0003676">
    <property type="term" value="F:nucleic acid binding"/>
    <property type="evidence" value="ECO:0007669"/>
    <property type="project" value="InterPro"/>
</dbReference>
<dbReference type="EMBL" id="QDEB01080930">
    <property type="protein sequence ID" value="RZC34339.1"/>
    <property type="molecule type" value="Genomic_DNA"/>
</dbReference>
<dbReference type="PANTHER" id="PTHR47326:SF1">
    <property type="entry name" value="HTH PSQ-TYPE DOMAIN-CONTAINING PROTEIN"/>
    <property type="match status" value="1"/>
</dbReference>
<reference evidence="1 2" key="1">
    <citation type="submission" date="2017-03" db="EMBL/GenBank/DDBJ databases">
        <title>Genome of the blue death feigning beetle - Asbolus verrucosus.</title>
        <authorList>
            <person name="Rider S.D."/>
        </authorList>
    </citation>
    <scope>NUCLEOTIDE SEQUENCE [LARGE SCALE GENOMIC DNA]</scope>
    <source>
        <strain evidence="1">Butters</strain>
        <tissue evidence="1">Head and leg muscle</tissue>
    </source>
</reference>
<dbReference type="Proteomes" id="UP000292052">
    <property type="component" value="Unassembled WGS sequence"/>
</dbReference>
<evidence type="ECO:0008006" key="3">
    <source>
        <dbReference type="Google" id="ProtNLM"/>
    </source>
</evidence>